<name>A0A2S2DCM1_9BURK</name>
<dbReference type="AlphaFoldDB" id="A0A2S2DCM1"/>
<dbReference type="EMBL" id="CP029343">
    <property type="protein sequence ID" value="AWL03094.1"/>
    <property type="molecule type" value="Genomic_DNA"/>
</dbReference>
<organism evidence="2 3">
    <name type="scientific">Massilia oculi</name>
    <dbReference type="NCBI Taxonomy" id="945844"/>
    <lineage>
        <taxon>Bacteria</taxon>
        <taxon>Pseudomonadati</taxon>
        <taxon>Pseudomonadota</taxon>
        <taxon>Betaproteobacteria</taxon>
        <taxon>Burkholderiales</taxon>
        <taxon>Oxalobacteraceae</taxon>
        <taxon>Telluria group</taxon>
        <taxon>Massilia</taxon>
    </lineage>
</organism>
<proteinExistence type="predicted"/>
<feature type="chain" id="PRO_5015529529" evidence="1">
    <location>
        <begin position="20"/>
        <end position="116"/>
    </location>
</feature>
<feature type="signal peptide" evidence="1">
    <location>
        <begin position="1"/>
        <end position="19"/>
    </location>
</feature>
<dbReference type="KEGG" id="mtim:DIR46_00545"/>
<evidence type="ECO:0000313" key="2">
    <source>
        <dbReference type="EMBL" id="AWL03094.1"/>
    </source>
</evidence>
<keyword evidence="3" id="KW-1185">Reference proteome</keyword>
<dbReference type="Proteomes" id="UP000245820">
    <property type="component" value="Chromosome"/>
</dbReference>
<dbReference type="OrthoDB" id="6694585at2"/>
<evidence type="ECO:0000313" key="3">
    <source>
        <dbReference type="Proteomes" id="UP000245820"/>
    </source>
</evidence>
<accession>A0A2S2DCM1</accession>
<gene>
    <name evidence="2" type="ORF">DIR46_00545</name>
</gene>
<dbReference type="RefSeq" id="WP_109343502.1">
    <property type="nucleotide sequence ID" value="NZ_CP029343.1"/>
</dbReference>
<keyword evidence="1" id="KW-0732">Signal</keyword>
<reference evidence="2 3" key="1">
    <citation type="submission" date="2018-05" db="EMBL/GenBank/DDBJ databases">
        <title>Complete genome sequence of Massilia oculi sp. nov. CCUG 43427T (=DSM 26321T), the type strain of M. oculi, and comparison with genome sequences of other Massilia strains.</title>
        <authorList>
            <person name="Zhu B."/>
        </authorList>
    </citation>
    <scope>NUCLEOTIDE SEQUENCE [LARGE SCALE GENOMIC DNA]</scope>
    <source>
        <strain evidence="2 3">CCUG 43427</strain>
    </source>
</reference>
<evidence type="ECO:0000256" key="1">
    <source>
        <dbReference type="SAM" id="SignalP"/>
    </source>
</evidence>
<protein>
    <submittedName>
        <fullName evidence="2">Uncharacterized protein</fullName>
    </submittedName>
</protein>
<sequence length="116" mass="12545">MRKVLATSLMIVASASGIAAHATEAQIPRTMADKGKYYLLDAKTKGGIITTLHKRVGVNETGYSKTEINCKSMQYRDMGYSEDGPDKLTGAPGRWTDVLSGSSKSDLVNFVCSRKP</sequence>